<evidence type="ECO:0000313" key="2">
    <source>
        <dbReference type="Proteomes" id="UP000030661"/>
    </source>
</evidence>
<name>A0A081C6T3_VECG1</name>
<dbReference type="AlphaFoldDB" id="A0A081C6T3"/>
<reference evidence="1" key="1">
    <citation type="journal article" date="2015" name="PeerJ">
        <title>First genomic representation of candidate bacterial phylum KSB3 points to enhanced environmental sensing as a trigger of wastewater bulking.</title>
        <authorList>
            <person name="Sekiguchi Y."/>
            <person name="Ohashi A."/>
            <person name="Parks D.H."/>
            <person name="Yamauchi T."/>
            <person name="Tyson G.W."/>
            <person name="Hugenholtz P."/>
        </authorList>
    </citation>
    <scope>NUCLEOTIDE SEQUENCE [LARGE SCALE GENOMIC DNA]</scope>
</reference>
<protein>
    <submittedName>
        <fullName evidence="1">Uncharacterized protein</fullName>
    </submittedName>
</protein>
<dbReference type="HOGENOM" id="CLU_1736949_0_0_0"/>
<organism evidence="1">
    <name type="scientific">Vecturithrix granuli</name>
    <dbReference type="NCBI Taxonomy" id="1499967"/>
    <lineage>
        <taxon>Bacteria</taxon>
        <taxon>Candidatus Moduliflexota</taxon>
        <taxon>Candidatus Vecturitrichia</taxon>
        <taxon>Candidatus Vecturitrichales</taxon>
        <taxon>Candidatus Vecturitrichaceae</taxon>
        <taxon>Candidatus Vecturithrix</taxon>
    </lineage>
</organism>
<dbReference type="EMBL" id="DF820472">
    <property type="protein sequence ID" value="GAK60288.1"/>
    <property type="molecule type" value="Genomic_DNA"/>
</dbReference>
<dbReference type="Proteomes" id="UP000030661">
    <property type="component" value="Unassembled WGS sequence"/>
</dbReference>
<evidence type="ECO:0000313" key="1">
    <source>
        <dbReference type="EMBL" id="GAK60288.1"/>
    </source>
</evidence>
<accession>A0A081C6T3</accession>
<gene>
    <name evidence="1" type="ORF">U27_00179</name>
</gene>
<proteinExistence type="predicted"/>
<keyword evidence="2" id="KW-1185">Reference proteome</keyword>
<sequence length="150" mass="17231">MNESVYKKYSKFYEGTHTVLYDCSAEVPHLAIGIWRGFFQLKNQTFIDEMWLSIDFIKEKKIIAMISDHSGLQVVSKDVLAWLHDNWYPNAAKHGLRIEAALDAESPLAQLSLKNMLDEAKTGTISTPVFRDFQAAYAFCVKFLNEYTKL</sequence>